<accession>A0A7W8EBT2</accession>
<comment type="caution">
    <text evidence="2">The sequence shown here is derived from an EMBL/GenBank/DDBJ whole genome shotgun (WGS) entry which is preliminary data.</text>
</comment>
<feature type="signal peptide" evidence="1">
    <location>
        <begin position="1"/>
        <end position="21"/>
    </location>
</feature>
<dbReference type="AlphaFoldDB" id="A0A7W8EBT2"/>
<dbReference type="RefSeq" id="WP_184258988.1">
    <property type="nucleotide sequence ID" value="NZ_JACHIO010000021.1"/>
</dbReference>
<evidence type="ECO:0000256" key="1">
    <source>
        <dbReference type="SAM" id="SignalP"/>
    </source>
</evidence>
<dbReference type="NCBIfam" id="TIGR03118">
    <property type="entry name" value="PEPCTERM_chp_1"/>
    <property type="match status" value="1"/>
</dbReference>
<proteinExistence type="predicted"/>
<name>A0A7W8EBT2_9BACT</name>
<dbReference type="EMBL" id="JACHIO010000021">
    <property type="protein sequence ID" value="MBB5065899.1"/>
    <property type="molecule type" value="Genomic_DNA"/>
</dbReference>
<dbReference type="Proteomes" id="UP000584867">
    <property type="component" value="Unassembled WGS sequence"/>
</dbReference>
<gene>
    <name evidence="2" type="ORF">HDF15_004269</name>
</gene>
<sequence>MKSLSRLTVYTALSLSITATAAFGQHYTQTNLVSNVSGVAPITDPQLVNPWGLSRGSSGDWWVSDNLTGFSTLYNGAGTKNSLIVTIPPADPNNKKTPIGSPTGTIFNASPTDFLLPGGFAAEFLFCTIDGSLVAWNANVAIAPGAVAPSTHAITVAKNTDGTSYTGLTSAFIDNQRFLYAANFGKGRVDVYDNAFHRVELRGERNAFRDELLPRNFVPFNVQAIGNDIVVTYVLHEEGKQVETDGPGLGRVDIYTSEGVLLQRLESGDFMNAPWGVALAPLDFGRFSHDLLVAQFAGGGTTENSGVIAAFDLVTGRFDGLLQDAKGKTLAIPGIWAISPGNVAPANSDPAASPAAELYFTAVPTNGGAPGGLFGYLTAISSELVEGGGQ</sequence>
<protein>
    <submittedName>
        <fullName evidence="2">Uncharacterized protein (TIGR03118 family)</fullName>
    </submittedName>
</protein>
<evidence type="ECO:0000313" key="2">
    <source>
        <dbReference type="EMBL" id="MBB5065899.1"/>
    </source>
</evidence>
<dbReference type="InterPro" id="IPR017549">
    <property type="entry name" value="APMV_L690"/>
</dbReference>
<keyword evidence="1" id="KW-0732">Signal</keyword>
<organism evidence="2 3">
    <name type="scientific">Granulicella mallensis</name>
    <dbReference type="NCBI Taxonomy" id="940614"/>
    <lineage>
        <taxon>Bacteria</taxon>
        <taxon>Pseudomonadati</taxon>
        <taxon>Acidobacteriota</taxon>
        <taxon>Terriglobia</taxon>
        <taxon>Terriglobales</taxon>
        <taxon>Acidobacteriaceae</taxon>
        <taxon>Granulicella</taxon>
    </lineage>
</organism>
<feature type="chain" id="PRO_5030895169" evidence="1">
    <location>
        <begin position="22"/>
        <end position="390"/>
    </location>
</feature>
<reference evidence="2 3" key="1">
    <citation type="submission" date="2020-08" db="EMBL/GenBank/DDBJ databases">
        <title>Genomic Encyclopedia of Type Strains, Phase IV (KMG-V): Genome sequencing to study the core and pangenomes of soil and plant-associated prokaryotes.</title>
        <authorList>
            <person name="Whitman W."/>
        </authorList>
    </citation>
    <scope>NUCLEOTIDE SEQUENCE [LARGE SCALE GENOMIC DNA]</scope>
    <source>
        <strain evidence="2 3">X5P3</strain>
    </source>
</reference>
<evidence type="ECO:0000313" key="3">
    <source>
        <dbReference type="Proteomes" id="UP000584867"/>
    </source>
</evidence>